<comment type="caution">
    <text evidence="1">The sequence shown here is derived from an EMBL/GenBank/DDBJ whole genome shotgun (WGS) entry which is preliminary data.</text>
</comment>
<protein>
    <submittedName>
        <fullName evidence="1">Uncharacterized protein</fullName>
    </submittedName>
</protein>
<keyword evidence="2" id="KW-1185">Reference proteome</keyword>
<proteinExistence type="predicted"/>
<accession>A0A1Y1RQ16</accession>
<sequence>MNFSFQDSWGQEIYFDISSKEKKTLLGRRKVHYLLKITVGDSWAEFSASEFSESHVGMGEIVESVASSDGPVFVANVDWAPASSLFEQQVVGVPAGWWVLCFMDVEVEPVRAVFSPDRFGELLKVLVGMSDKGL</sequence>
<dbReference type="EMBL" id="LXWF01000016">
    <property type="protein sequence ID" value="ORC20211.1"/>
    <property type="molecule type" value="Genomic_DNA"/>
</dbReference>
<reference evidence="1 2" key="1">
    <citation type="submission" date="2016-05" db="EMBL/GenBank/DDBJ databases">
        <title>Draft genome sequence of a porcine commensal Rothia nasimurium.</title>
        <authorList>
            <person name="Gaiser R.A."/>
            <person name="Van Baarlen P."/>
            <person name="Wells J.M."/>
        </authorList>
    </citation>
    <scope>NUCLEOTIDE SEQUENCE [LARGE SCALE GENOMIC DNA]</scope>
    <source>
        <strain evidence="1 2">PT-32</strain>
    </source>
</reference>
<organism evidence="1 2">
    <name type="scientific">Rothia nasimurium</name>
    <dbReference type="NCBI Taxonomy" id="85336"/>
    <lineage>
        <taxon>Bacteria</taxon>
        <taxon>Bacillati</taxon>
        <taxon>Actinomycetota</taxon>
        <taxon>Actinomycetes</taxon>
        <taxon>Micrococcales</taxon>
        <taxon>Micrococcaceae</taxon>
        <taxon>Rothia</taxon>
    </lineage>
</organism>
<dbReference type="RefSeq" id="WP_143539104.1">
    <property type="nucleotide sequence ID" value="NZ_LXWF01000016.1"/>
</dbReference>
<dbReference type="AlphaFoldDB" id="A0A1Y1RQ16"/>
<evidence type="ECO:0000313" key="2">
    <source>
        <dbReference type="Proteomes" id="UP000192359"/>
    </source>
</evidence>
<name>A0A1Y1RQ16_9MICC</name>
<evidence type="ECO:0000313" key="1">
    <source>
        <dbReference type="EMBL" id="ORC20211.1"/>
    </source>
</evidence>
<dbReference type="Proteomes" id="UP000192359">
    <property type="component" value="Unassembled WGS sequence"/>
</dbReference>
<gene>
    <name evidence="1" type="ORF">A7979_11405</name>
</gene>